<dbReference type="GO" id="GO:0000724">
    <property type="term" value="P:double-strand break repair via homologous recombination"/>
    <property type="evidence" value="ECO:0007669"/>
    <property type="project" value="TreeGrafter"/>
</dbReference>
<dbReference type="OrthoDB" id="341511at2759"/>
<dbReference type="InterPro" id="IPR042470">
    <property type="entry name" value="RMI1_N_C_sf"/>
</dbReference>
<evidence type="ECO:0000313" key="5">
    <source>
        <dbReference type="EMBL" id="PNP39076.1"/>
    </source>
</evidence>
<dbReference type="PANTHER" id="PTHR14790:SF15">
    <property type="entry name" value="RECQ-MEDIATED GENOME INSTABILITY PROTEIN 1"/>
    <property type="match status" value="1"/>
</dbReference>
<dbReference type="InterPro" id="IPR013894">
    <property type="entry name" value="RMI1_OB"/>
</dbReference>
<dbReference type="Gene3D" id="2.40.50.770">
    <property type="entry name" value="RecQ-mediated genome instability protein Rmi1, C-terminal domain"/>
    <property type="match status" value="1"/>
</dbReference>
<comment type="similarity">
    <text evidence="1">Belongs to the RMI1 family.</text>
</comment>
<evidence type="ECO:0000256" key="1">
    <source>
        <dbReference type="ARBA" id="ARBA00006395"/>
    </source>
</evidence>
<evidence type="ECO:0000313" key="6">
    <source>
        <dbReference type="Proteomes" id="UP000236546"/>
    </source>
</evidence>
<feature type="domain" description="RMI1 N-terminal" evidence="4">
    <location>
        <begin position="15"/>
        <end position="55"/>
    </location>
</feature>
<comment type="caution">
    <text evidence="5">The sequence shown here is derived from an EMBL/GenBank/DDBJ whole genome shotgun (WGS) entry which is preliminary data.</text>
</comment>
<evidence type="ECO:0000256" key="2">
    <source>
        <dbReference type="ARBA" id="ARBA00018987"/>
    </source>
</evidence>
<feature type="domain" description="RecQ mediated genome instability protein 1 OB-fold" evidence="3">
    <location>
        <begin position="69"/>
        <end position="239"/>
    </location>
</feature>
<organism evidence="5 6">
    <name type="scientific">Trichoderma gamsii</name>
    <dbReference type="NCBI Taxonomy" id="398673"/>
    <lineage>
        <taxon>Eukaryota</taxon>
        <taxon>Fungi</taxon>
        <taxon>Dikarya</taxon>
        <taxon>Ascomycota</taxon>
        <taxon>Pezizomycotina</taxon>
        <taxon>Sordariomycetes</taxon>
        <taxon>Hypocreomycetidae</taxon>
        <taxon>Hypocreales</taxon>
        <taxon>Hypocreaceae</taxon>
        <taxon>Trichoderma</taxon>
    </lineage>
</organism>
<evidence type="ECO:0000259" key="3">
    <source>
        <dbReference type="Pfam" id="PF08585"/>
    </source>
</evidence>
<dbReference type="Pfam" id="PF21000">
    <property type="entry name" value="RMI1_N_N"/>
    <property type="match status" value="1"/>
</dbReference>
<sequence>MDLIPQLQRAILAHSLPPPSQSFLTTLTTARSPPPPIPSLLATAKARLLASDLTNTSTSAIIDPSAPVFPANIDAATVKETRLAQNTHVQVVDIENLSLSRWEQVEELEAIERGERTRGRQVIRVVAPEDGDNEADTSTTQQTQASRPAAAAAAAAATTTGGANAVHRLVLQDRQGKRVFAVELKRINGIGINKTHIGEKMLLKAGAVVARGTVLLTPETCTLLGGKIDAWHETWMEGRLARLKESVGADRPR</sequence>
<dbReference type="InterPro" id="IPR049363">
    <property type="entry name" value="RMI1_N"/>
</dbReference>
<gene>
    <name evidence="5" type="ORF">TGAMA5MH_08928</name>
</gene>
<reference evidence="5 6" key="1">
    <citation type="submission" date="2017-02" db="EMBL/GenBank/DDBJ databases">
        <title>Genomes of Trichoderma spp. with biocontrol activity.</title>
        <authorList>
            <person name="Gardiner D."/>
            <person name="Kazan K."/>
            <person name="Vos C."/>
            <person name="Harvey P."/>
        </authorList>
    </citation>
    <scope>NUCLEOTIDE SEQUENCE [LARGE SCALE GENOMIC DNA]</scope>
    <source>
        <strain evidence="5 6">A5MH</strain>
    </source>
</reference>
<dbReference type="GO" id="GO:0031422">
    <property type="term" value="C:RecQ family helicase-topoisomerase III complex"/>
    <property type="evidence" value="ECO:0007669"/>
    <property type="project" value="TreeGrafter"/>
</dbReference>
<protein>
    <recommendedName>
        <fullName evidence="2">RecQ-mediated genome instability protein 1</fullName>
    </recommendedName>
</protein>
<dbReference type="Proteomes" id="UP000236546">
    <property type="component" value="Unassembled WGS sequence"/>
</dbReference>
<dbReference type="GO" id="GO:0000712">
    <property type="term" value="P:resolution of meiotic recombination intermediates"/>
    <property type="evidence" value="ECO:0007669"/>
    <property type="project" value="TreeGrafter"/>
</dbReference>
<dbReference type="SMART" id="SM01161">
    <property type="entry name" value="DUF1767"/>
    <property type="match status" value="1"/>
</dbReference>
<dbReference type="AlphaFoldDB" id="A0A2K0T0M6"/>
<proteinExistence type="inferred from homology"/>
<accession>A0A2K0T0M6</accession>
<dbReference type="GO" id="GO:0016604">
    <property type="term" value="C:nuclear body"/>
    <property type="evidence" value="ECO:0007669"/>
    <property type="project" value="TreeGrafter"/>
</dbReference>
<dbReference type="Pfam" id="PF08585">
    <property type="entry name" value="RMI1_N_C"/>
    <property type="match status" value="1"/>
</dbReference>
<dbReference type="PANTHER" id="PTHR14790">
    <property type="entry name" value="RECQ-MEDIATED GENOME INSTABILITY PROTEIN 1 RMI1"/>
    <property type="match status" value="1"/>
</dbReference>
<dbReference type="EMBL" id="MTYH01000093">
    <property type="protein sequence ID" value="PNP39076.1"/>
    <property type="molecule type" value="Genomic_DNA"/>
</dbReference>
<name>A0A2K0T0M6_9HYPO</name>
<evidence type="ECO:0000259" key="4">
    <source>
        <dbReference type="Pfam" id="PF21000"/>
    </source>
</evidence>